<feature type="domain" description="RRM" evidence="2">
    <location>
        <begin position="9"/>
        <end position="89"/>
    </location>
</feature>
<accession>A0A812SLK5</accession>
<reference evidence="3" key="1">
    <citation type="submission" date="2021-02" db="EMBL/GenBank/DDBJ databases">
        <authorList>
            <person name="Dougan E. K."/>
            <person name="Rhodes N."/>
            <person name="Thang M."/>
            <person name="Chan C."/>
        </authorList>
    </citation>
    <scope>NUCLEOTIDE SEQUENCE</scope>
</reference>
<feature type="non-terminal residue" evidence="3">
    <location>
        <position position="1"/>
    </location>
</feature>
<dbReference type="PROSITE" id="PS50102">
    <property type="entry name" value="RRM"/>
    <property type="match status" value="1"/>
</dbReference>
<evidence type="ECO:0000313" key="3">
    <source>
        <dbReference type="EMBL" id="CAE7479821.1"/>
    </source>
</evidence>
<comment type="caution">
    <text evidence="3">The sequence shown here is derived from an EMBL/GenBank/DDBJ whole genome shotgun (WGS) entry which is preliminary data.</text>
</comment>
<dbReference type="CDD" id="cd00590">
    <property type="entry name" value="RRM_SF"/>
    <property type="match status" value="1"/>
</dbReference>
<keyword evidence="4" id="KW-1185">Reference proteome</keyword>
<keyword evidence="1" id="KW-0694">RNA-binding</keyword>
<dbReference type="InterPro" id="IPR035979">
    <property type="entry name" value="RBD_domain_sf"/>
</dbReference>
<sequence>MATTSFPYATLCVQGIKDGVTSEALEAQFEHYGRVRNCNITQNKNMKGVPDTRIALVEFARRDDARKAMQELNGRNVQGKCVMIRFARSSAGMRPAAAPAVRRGVP</sequence>
<evidence type="ECO:0000259" key="2">
    <source>
        <dbReference type="PROSITE" id="PS50102"/>
    </source>
</evidence>
<dbReference type="GO" id="GO:0003723">
    <property type="term" value="F:RNA binding"/>
    <property type="evidence" value="ECO:0007669"/>
    <property type="project" value="UniProtKB-UniRule"/>
</dbReference>
<dbReference type="Proteomes" id="UP000649617">
    <property type="component" value="Unassembled WGS sequence"/>
</dbReference>
<dbReference type="EMBL" id="CAJNIZ010024807">
    <property type="protein sequence ID" value="CAE7479821.1"/>
    <property type="molecule type" value="Genomic_DNA"/>
</dbReference>
<dbReference type="InterPro" id="IPR012677">
    <property type="entry name" value="Nucleotide-bd_a/b_plait_sf"/>
</dbReference>
<dbReference type="AlphaFoldDB" id="A0A812SLK5"/>
<name>A0A812SLK5_SYMPI</name>
<dbReference type="OrthoDB" id="435839at2759"/>
<dbReference type="InterPro" id="IPR000504">
    <property type="entry name" value="RRM_dom"/>
</dbReference>
<dbReference type="SUPFAM" id="SSF54928">
    <property type="entry name" value="RNA-binding domain, RBD"/>
    <property type="match status" value="1"/>
</dbReference>
<dbReference type="SMART" id="SM00360">
    <property type="entry name" value="RRM"/>
    <property type="match status" value="1"/>
</dbReference>
<organism evidence="3 4">
    <name type="scientific">Symbiodinium pilosum</name>
    <name type="common">Dinoflagellate</name>
    <dbReference type="NCBI Taxonomy" id="2952"/>
    <lineage>
        <taxon>Eukaryota</taxon>
        <taxon>Sar</taxon>
        <taxon>Alveolata</taxon>
        <taxon>Dinophyceae</taxon>
        <taxon>Suessiales</taxon>
        <taxon>Symbiodiniaceae</taxon>
        <taxon>Symbiodinium</taxon>
    </lineage>
</organism>
<proteinExistence type="predicted"/>
<dbReference type="Pfam" id="PF00076">
    <property type="entry name" value="RRM_1"/>
    <property type="match status" value="1"/>
</dbReference>
<evidence type="ECO:0000256" key="1">
    <source>
        <dbReference type="PROSITE-ProRule" id="PRU00176"/>
    </source>
</evidence>
<dbReference type="PANTHER" id="PTHR23147">
    <property type="entry name" value="SERINE/ARGININE RICH SPLICING FACTOR"/>
    <property type="match status" value="1"/>
</dbReference>
<gene>
    <name evidence="3" type="primary">RBM19</name>
    <name evidence="3" type="ORF">SPIL2461_LOCUS12231</name>
</gene>
<protein>
    <submittedName>
        <fullName evidence="3">RBM19 protein</fullName>
    </submittedName>
</protein>
<dbReference type="Gene3D" id="3.30.70.330">
    <property type="match status" value="1"/>
</dbReference>
<evidence type="ECO:0000313" key="4">
    <source>
        <dbReference type="Proteomes" id="UP000649617"/>
    </source>
</evidence>
<dbReference type="InterPro" id="IPR050907">
    <property type="entry name" value="SRSF"/>
</dbReference>